<evidence type="ECO:0000256" key="6">
    <source>
        <dbReference type="ARBA" id="ARBA00023136"/>
    </source>
</evidence>
<dbReference type="InterPro" id="IPR003660">
    <property type="entry name" value="HAMP_dom"/>
</dbReference>
<reference evidence="9 10" key="1">
    <citation type="submission" date="2016-08" db="EMBL/GenBank/DDBJ databases">
        <title>Genome sequencing of Paenibacillus sp. TI45-13ar, isolated from Korean traditional nuruk.</title>
        <authorList>
            <person name="Kim S.-J."/>
        </authorList>
    </citation>
    <scope>NUCLEOTIDE SEQUENCE [LARGE SCALE GENOMIC DNA]</scope>
    <source>
        <strain evidence="9 10">TI45-13ar</strain>
    </source>
</reference>
<keyword evidence="5 9" id="KW-0418">Kinase</keyword>
<dbReference type="InterPro" id="IPR010559">
    <property type="entry name" value="Sig_transdc_His_kin_internal"/>
</dbReference>
<dbReference type="AlphaFoldDB" id="A0A1E3L0V0"/>
<name>A0A1E3L0V0_9BACL</name>
<evidence type="ECO:0000313" key="10">
    <source>
        <dbReference type="Proteomes" id="UP000094578"/>
    </source>
</evidence>
<dbReference type="EMBL" id="MDER01000056">
    <property type="protein sequence ID" value="ODP27429.1"/>
    <property type="molecule type" value="Genomic_DNA"/>
</dbReference>
<dbReference type="Pfam" id="PF00672">
    <property type="entry name" value="HAMP"/>
    <property type="match status" value="1"/>
</dbReference>
<dbReference type="PANTHER" id="PTHR34220:SF7">
    <property type="entry name" value="SENSOR HISTIDINE KINASE YPDA"/>
    <property type="match status" value="1"/>
</dbReference>
<dbReference type="PROSITE" id="PS50885">
    <property type="entry name" value="HAMP"/>
    <property type="match status" value="1"/>
</dbReference>
<dbReference type="Gene3D" id="3.30.565.10">
    <property type="entry name" value="Histidine kinase-like ATPase, C-terminal domain"/>
    <property type="match status" value="1"/>
</dbReference>
<dbReference type="Pfam" id="PF02518">
    <property type="entry name" value="HATPase_c"/>
    <property type="match status" value="1"/>
</dbReference>
<evidence type="ECO:0000256" key="5">
    <source>
        <dbReference type="ARBA" id="ARBA00022777"/>
    </source>
</evidence>
<proteinExistence type="predicted"/>
<dbReference type="STRING" id="1886670.PTI45_03177"/>
<dbReference type="RefSeq" id="WP_069328574.1">
    <property type="nucleotide sequence ID" value="NZ_MDER01000056.1"/>
</dbReference>
<dbReference type="InterPro" id="IPR003594">
    <property type="entry name" value="HATPase_dom"/>
</dbReference>
<dbReference type="PATRIC" id="fig|1886670.3.peg.3232"/>
<dbReference type="GO" id="GO:0000155">
    <property type="term" value="F:phosphorelay sensor kinase activity"/>
    <property type="evidence" value="ECO:0007669"/>
    <property type="project" value="InterPro"/>
</dbReference>
<dbReference type="GO" id="GO:0005886">
    <property type="term" value="C:plasma membrane"/>
    <property type="evidence" value="ECO:0007669"/>
    <property type="project" value="UniProtKB-SubCell"/>
</dbReference>
<feature type="domain" description="HAMP" evidence="8">
    <location>
        <begin position="315"/>
        <end position="367"/>
    </location>
</feature>
<dbReference type="InterPro" id="IPR050640">
    <property type="entry name" value="Bact_2-comp_sensor_kinase"/>
</dbReference>
<dbReference type="SUPFAM" id="SSF158472">
    <property type="entry name" value="HAMP domain-like"/>
    <property type="match status" value="1"/>
</dbReference>
<evidence type="ECO:0000256" key="4">
    <source>
        <dbReference type="ARBA" id="ARBA00022679"/>
    </source>
</evidence>
<keyword evidence="7" id="KW-1133">Transmembrane helix</keyword>
<dbReference type="EC" id="2.7.13.3" evidence="9"/>
<evidence type="ECO:0000256" key="3">
    <source>
        <dbReference type="ARBA" id="ARBA00022553"/>
    </source>
</evidence>
<dbReference type="PANTHER" id="PTHR34220">
    <property type="entry name" value="SENSOR HISTIDINE KINASE YPDA"/>
    <property type="match status" value="1"/>
</dbReference>
<dbReference type="Gene3D" id="6.10.340.10">
    <property type="match status" value="1"/>
</dbReference>
<evidence type="ECO:0000259" key="8">
    <source>
        <dbReference type="PROSITE" id="PS50885"/>
    </source>
</evidence>
<protein>
    <submittedName>
        <fullName evidence="9">Histidine kinase</fullName>
        <ecNumber evidence="9">2.7.13.3</ecNumber>
    </submittedName>
</protein>
<dbReference type="Pfam" id="PF06580">
    <property type="entry name" value="His_kinase"/>
    <property type="match status" value="1"/>
</dbReference>
<gene>
    <name evidence="9" type="ORF">PTI45_03177</name>
</gene>
<keyword evidence="10" id="KW-1185">Reference proteome</keyword>
<accession>A0A1E3L0V0</accession>
<dbReference type="SMART" id="SM00387">
    <property type="entry name" value="HATPase_c"/>
    <property type="match status" value="1"/>
</dbReference>
<keyword evidence="3" id="KW-0597">Phosphoprotein</keyword>
<sequence>MFFVRIMNDMKIRKKLAITFITAAGIPLLLCGLFLTARLREVVVQSTLVQVSNNVDRVQKRTAELIKVPLDISNRLMNDNQMKQTASQTYNSYTEVIQQYHNYTNIREYIQLYKEISGIRIYAINPGALNNWEFMQPTQKLLDQIWYQQAIAQKGVVGWNMIQDERTNAMELSLIRSFPLAASEQKGVMVINVNKQRLSAILEQESFPTFIVDSENQLVASNSIKGSEQEASTLYSSNDILSLAEGSYNISLDGKDSKVVVATLQPNDSWNSLRMISVFSIAEITRDANYVIFLGAIVIASSLIVATFLTYASALLLSRRLQRLSHHVDNVRSGSWKTFLHIDGNDEIGVLSRQFNALVKDIDRLFHEVQTTNREKSLIEQRQNEMKFKMLASQINPHFLFNALESIRMEAHIRQQDDIAQVVWLLSTLLRSSLETNSDMILLETELKYVQGYLDIQKFRYEDRLQYQLTIEPEIQKIRVPPLIIQPLVENAIIHGLDHRAEGGQIRVEVTQIIGGAQIQVSDNGTGFSAERLESVQQELASPANDSKEQRIGLRNVNDRLVLLYGKASVLHIESSYGSGTTITFIVPGGDDID</sequence>
<comment type="caution">
    <text evidence="9">The sequence shown here is derived from an EMBL/GenBank/DDBJ whole genome shotgun (WGS) entry which is preliminary data.</text>
</comment>
<evidence type="ECO:0000256" key="7">
    <source>
        <dbReference type="SAM" id="Phobius"/>
    </source>
</evidence>
<evidence type="ECO:0000313" key="9">
    <source>
        <dbReference type="EMBL" id="ODP27429.1"/>
    </source>
</evidence>
<evidence type="ECO:0000256" key="1">
    <source>
        <dbReference type="ARBA" id="ARBA00004651"/>
    </source>
</evidence>
<keyword evidence="4 9" id="KW-0808">Transferase</keyword>
<keyword evidence="7" id="KW-0812">Transmembrane</keyword>
<evidence type="ECO:0000256" key="2">
    <source>
        <dbReference type="ARBA" id="ARBA00022475"/>
    </source>
</evidence>
<dbReference type="InterPro" id="IPR036890">
    <property type="entry name" value="HATPase_C_sf"/>
</dbReference>
<comment type="subcellular location">
    <subcellularLocation>
        <location evidence="1">Cell membrane</location>
        <topology evidence="1">Multi-pass membrane protein</topology>
    </subcellularLocation>
</comment>
<feature type="transmembrane region" description="Helical" evidence="7">
    <location>
        <begin position="290"/>
        <end position="317"/>
    </location>
</feature>
<dbReference type="Proteomes" id="UP000094578">
    <property type="component" value="Unassembled WGS sequence"/>
</dbReference>
<dbReference type="SUPFAM" id="SSF55874">
    <property type="entry name" value="ATPase domain of HSP90 chaperone/DNA topoisomerase II/histidine kinase"/>
    <property type="match status" value="1"/>
</dbReference>
<keyword evidence="2" id="KW-1003">Cell membrane</keyword>
<keyword evidence="6 7" id="KW-0472">Membrane</keyword>
<dbReference type="SMART" id="SM00304">
    <property type="entry name" value="HAMP"/>
    <property type="match status" value="1"/>
</dbReference>
<organism evidence="9 10">
    <name type="scientific">Paenibacillus nuruki</name>
    <dbReference type="NCBI Taxonomy" id="1886670"/>
    <lineage>
        <taxon>Bacteria</taxon>
        <taxon>Bacillati</taxon>
        <taxon>Bacillota</taxon>
        <taxon>Bacilli</taxon>
        <taxon>Bacillales</taxon>
        <taxon>Paenibacillaceae</taxon>
        <taxon>Paenibacillus</taxon>
    </lineage>
</organism>